<feature type="compositionally biased region" description="Basic and acidic residues" evidence="1">
    <location>
        <begin position="87"/>
        <end position="97"/>
    </location>
</feature>
<feature type="region of interest" description="Disordered" evidence="1">
    <location>
        <begin position="50"/>
        <end position="174"/>
    </location>
</feature>
<dbReference type="EMBL" id="JAABOA010002335">
    <property type="protein sequence ID" value="KAF9580021.1"/>
    <property type="molecule type" value="Genomic_DNA"/>
</dbReference>
<feature type="region of interest" description="Disordered" evidence="1">
    <location>
        <begin position="199"/>
        <end position="220"/>
    </location>
</feature>
<protein>
    <submittedName>
        <fullName evidence="2">Uncharacterized protein</fullName>
    </submittedName>
</protein>
<feature type="non-terminal residue" evidence="2">
    <location>
        <position position="220"/>
    </location>
</feature>
<proteinExistence type="predicted"/>
<keyword evidence="3" id="KW-1185">Reference proteome</keyword>
<accession>A0A9P6FRS0</accession>
<feature type="compositionally biased region" description="Basic and acidic residues" evidence="1">
    <location>
        <begin position="121"/>
        <end position="138"/>
    </location>
</feature>
<evidence type="ECO:0000313" key="3">
    <source>
        <dbReference type="Proteomes" id="UP000780801"/>
    </source>
</evidence>
<reference evidence="2" key="1">
    <citation type="journal article" date="2020" name="Fungal Divers.">
        <title>Resolving the Mortierellaceae phylogeny through synthesis of multi-gene phylogenetics and phylogenomics.</title>
        <authorList>
            <person name="Vandepol N."/>
            <person name="Liber J."/>
            <person name="Desiro A."/>
            <person name="Na H."/>
            <person name="Kennedy M."/>
            <person name="Barry K."/>
            <person name="Grigoriev I.V."/>
            <person name="Miller A.N."/>
            <person name="O'Donnell K."/>
            <person name="Stajich J.E."/>
            <person name="Bonito G."/>
        </authorList>
    </citation>
    <scope>NUCLEOTIDE SEQUENCE</scope>
    <source>
        <strain evidence="2">KOD1015</strain>
    </source>
</reference>
<dbReference type="Proteomes" id="UP000780801">
    <property type="component" value="Unassembled WGS sequence"/>
</dbReference>
<dbReference type="AlphaFoldDB" id="A0A9P6FRS0"/>
<evidence type="ECO:0000313" key="2">
    <source>
        <dbReference type="EMBL" id="KAF9580021.1"/>
    </source>
</evidence>
<dbReference type="OrthoDB" id="2445659at2759"/>
<gene>
    <name evidence="2" type="ORF">BGW38_003494</name>
</gene>
<comment type="caution">
    <text evidence="2">The sequence shown here is derived from an EMBL/GenBank/DDBJ whole genome shotgun (WGS) entry which is preliminary data.</text>
</comment>
<name>A0A9P6FRS0_9FUNG</name>
<evidence type="ECO:0000256" key="1">
    <source>
        <dbReference type="SAM" id="MobiDB-lite"/>
    </source>
</evidence>
<organism evidence="2 3">
    <name type="scientific">Lunasporangiospora selenospora</name>
    <dbReference type="NCBI Taxonomy" id="979761"/>
    <lineage>
        <taxon>Eukaryota</taxon>
        <taxon>Fungi</taxon>
        <taxon>Fungi incertae sedis</taxon>
        <taxon>Mucoromycota</taxon>
        <taxon>Mortierellomycotina</taxon>
        <taxon>Mortierellomycetes</taxon>
        <taxon>Mortierellales</taxon>
        <taxon>Mortierellaceae</taxon>
        <taxon>Lunasporangiospora</taxon>
    </lineage>
</organism>
<sequence>MADWAGTYKHEFDSFSEDYNLHGASQGSFDHPSVTRDELFNIVHARAAAAEAGPSTRPPSHLGSGPSRPHMSGSLYSHAPLGNQSENRSRSRNEKHGAMTLSASASGSGSTHPGPANGKGIKRDAFSSRKHPIRSEHDAELDELDVNHINTGVDEYDDGDGGHAGQDANGRQSRMVPTEYSISSGLDDVQMDMISQLFHSDDNDHPKNIHHHHPYPNTNQ</sequence>